<dbReference type="Gene3D" id="1.20.5.4130">
    <property type="match status" value="1"/>
</dbReference>
<keyword evidence="6" id="KW-0381">Hypersensitive response</keyword>
<keyword evidence="16" id="KW-1185">Reference proteome</keyword>
<dbReference type="InterPro" id="IPR002182">
    <property type="entry name" value="NB-ARC"/>
</dbReference>
<dbReference type="EMBL" id="JBEAFC010000006">
    <property type="protein sequence ID" value="KAL1552079.1"/>
    <property type="molecule type" value="Genomic_DNA"/>
</dbReference>
<dbReference type="Pfam" id="PF23598">
    <property type="entry name" value="LRR_14"/>
    <property type="match status" value="1"/>
</dbReference>
<dbReference type="Pfam" id="PF00931">
    <property type="entry name" value="NB-ARC"/>
    <property type="match status" value="1"/>
</dbReference>
<feature type="compositionally biased region" description="Basic and acidic residues" evidence="11">
    <location>
        <begin position="767"/>
        <end position="786"/>
    </location>
</feature>
<dbReference type="SUPFAM" id="SSF52058">
    <property type="entry name" value="L domain-like"/>
    <property type="match status" value="1"/>
</dbReference>
<evidence type="ECO:0000256" key="8">
    <source>
        <dbReference type="ARBA" id="ARBA00022741"/>
    </source>
</evidence>
<keyword evidence="10" id="KW-0067">ATP-binding</keyword>
<feature type="compositionally biased region" description="Basic and acidic residues" evidence="11">
    <location>
        <begin position="813"/>
        <end position="824"/>
    </location>
</feature>
<comment type="caution">
    <text evidence="15">The sequence shown here is derived from an EMBL/GenBank/DDBJ whole genome shotgun (WGS) entry which is preliminary data.</text>
</comment>
<comment type="subcellular location">
    <subcellularLocation>
        <location evidence="2">Cytoplasm</location>
    </subcellularLocation>
</comment>
<name>A0ABD1H6M2_SALDI</name>
<dbReference type="Gene3D" id="3.40.50.300">
    <property type="entry name" value="P-loop containing nucleotide triphosphate hydrolases"/>
    <property type="match status" value="1"/>
</dbReference>
<dbReference type="SUPFAM" id="SSF52540">
    <property type="entry name" value="P-loop containing nucleoside triphosphate hydrolases"/>
    <property type="match status" value="1"/>
</dbReference>
<keyword evidence="5" id="KW-0433">Leucine-rich repeat</keyword>
<dbReference type="PANTHER" id="PTHR23155">
    <property type="entry name" value="DISEASE RESISTANCE PROTEIN RP"/>
    <property type="match status" value="1"/>
</dbReference>
<evidence type="ECO:0000313" key="15">
    <source>
        <dbReference type="EMBL" id="KAL1552079.1"/>
    </source>
</evidence>
<keyword evidence="8" id="KW-0547">Nucleotide-binding</keyword>
<evidence type="ECO:0000313" key="16">
    <source>
        <dbReference type="Proteomes" id="UP001567538"/>
    </source>
</evidence>
<comment type="function">
    <text evidence="1">Confers resistance to late blight (Phytophthora infestans) races carrying the avirulence gene Avr1. Resistance proteins guard the plant against pathogens that contain an appropriate avirulence protein via an indirect interaction with this avirulence protein. That triggers a defense system including the hypersensitive response, which restricts the pathogen growth.</text>
</comment>
<dbReference type="Gene3D" id="1.10.10.10">
    <property type="entry name" value="Winged helix-like DNA-binding domain superfamily/Winged helix DNA-binding domain"/>
    <property type="match status" value="1"/>
</dbReference>
<dbReference type="InterPro" id="IPR058922">
    <property type="entry name" value="WHD_DRP"/>
</dbReference>
<dbReference type="FunFam" id="3.40.50.300:FF:001091">
    <property type="entry name" value="Probable disease resistance protein At1g61300"/>
    <property type="match status" value="1"/>
</dbReference>
<dbReference type="InterPro" id="IPR055414">
    <property type="entry name" value="LRR_R13L4/SHOC2-like"/>
</dbReference>
<feature type="domain" description="NB-ARC" evidence="12">
    <location>
        <begin position="160"/>
        <end position="339"/>
    </location>
</feature>
<feature type="region of interest" description="Disordered" evidence="11">
    <location>
        <begin position="767"/>
        <end position="908"/>
    </location>
</feature>
<dbReference type="AlphaFoldDB" id="A0ABD1H6M2"/>
<dbReference type="PRINTS" id="PR00364">
    <property type="entry name" value="DISEASERSIST"/>
</dbReference>
<dbReference type="Pfam" id="PF23559">
    <property type="entry name" value="WHD_DRP"/>
    <property type="match status" value="1"/>
</dbReference>
<keyword evidence="9" id="KW-0611">Plant defense</keyword>
<evidence type="ECO:0000256" key="6">
    <source>
        <dbReference type="ARBA" id="ARBA00022667"/>
    </source>
</evidence>
<dbReference type="InterPro" id="IPR042197">
    <property type="entry name" value="Apaf_helical"/>
</dbReference>
<evidence type="ECO:0000259" key="13">
    <source>
        <dbReference type="Pfam" id="PF23559"/>
    </source>
</evidence>
<accession>A0ABD1H6M2</accession>
<dbReference type="PANTHER" id="PTHR23155:SF1152">
    <property type="entry name" value="AAA+ ATPASE DOMAIN-CONTAINING PROTEIN"/>
    <property type="match status" value="1"/>
</dbReference>
<evidence type="ECO:0000256" key="3">
    <source>
        <dbReference type="ARBA" id="ARBA00008894"/>
    </source>
</evidence>
<evidence type="ECO:0000256" key="11">
    <source>
        <dbReference type="SAM" id="MobiDB-lite"/>
    </source>
</evidence>
<evidence type="ECO:0000256" key="2">
    <source>
        <dbReference type="ARBA" id="ARBA00004496"/>
    </source>
</evidence>
<dbReference type="Proteomes" id="UP001567538">
    <property type="component" value="Unassembled WGS sequence"/>
</dbReference>
<dbReference type="Gene3D" id="3.80.10.10">
    <property type="entry name" value="Ribonuclease Inhibitor"/>
    <property type="match status" value="1"/>
</dbReference>
<feature type="domain" description="Disease resistance protein winged helix" evidence="13">
    <location>
        <begin position="422"/>
        <end position="485"/>
    </location>
</feature>
<reference evidence="15 16" key="1">
    <citation type="submission" date="2024-06" db="EMBL/GenBank/DDBJ databases">
        <title>A chromosome level genome sequence of Diviner's sage (Salvia divinorum).</title>
        <authorList>
            <person name="Ford S.A."/>
            <person name="Ro D.-K."/>
            <person name="Ness R.W."/>
            <person name="Phillips M.A."/>
        </authorList>
    </citation>
    <scope>NUCLEOTIDE SEQUENCE [LARGE SCALE GENOMIC DNA]</scope>
    <source>
        <strain evidence="15">SAF-2024a</strain>
        <tissue evidence="15">Leaf</tissue>
    </source>
</reference>
<protein>
    <submittedName>
        <fullName evidence="15">Disease resistance RPP8-like protein 3</fullName>
    </submittedName>
</protein>
<feature type="domain" description="Disease resistance R13L4/SHOC-2-like LRR" evidence="14">
    <location>
        <begin position="517"/>
        <end position="744"/>
    </location>
</feature>
<dbReference type="GO" id="GO:0005737">
    <property type="term" value="C:cytoplasm"/>
    <property type="evidence" value="ECO:0007669"/>
    <property type="project" value="UniProtKB-SubCell"/>
</dbReference>
<sequence length="996" mass="114109">MAYAVVYSLVQTMDQLLKHDEYPISVNGKKKIRRFRDNVITLRTFPEMFSYEGSSLERRIRDAANEAGDVIEHLMHEHIRSTAAGLATDIQYDFIELKMAMEEINSIAKEVKKLVKKLIRKNRVKRQSSPTPTPAVDRMLQSSPTPTPAAVDGFPVGLEEHVEKLRVLLFEYQIDEDNFPKDVIPITGMGGIGKTTLARTLFEDEQVVNNFPVRAWIAVSQNYQTQNVFEELLSSLEKQVEKGLVNNECDTTEHKLRQILTMNKYLIVVDDLWSFDAWDDISKVFANEENGHGSRIIVTTRDEDILSHCIYSTRDACKMDLMDETESWCLLKQKVFGSKECPAELEKIGKDIAKACKGLPLAIVVAGRILSQRNQTQSSWEDVAQNIRSLIVEDVQFQEIMSLSYTELLDSVRTCFLYLCAFPDGYEIRVSELAKLWMAEGFVYNQEDAEENVAEIVSKNLASSTAIKSNGKIKSCSVHDLLRDLFKRKAIDENYERRFSNSHLDLREVARAYASTLRSVISFQPNESSLRGLRKFKLLRVLDLVDTDAYALPASVFELFHLRYLAFGCPMEVPSAISRLQNLRTLIIRPNKRLRKYRYNSRDEVYLPLEIWMLPLLTHLVSLFDLLPNPEGAASALKKLLTLSVVKKLICTKDMMKLICNVEKLSITYFGDKYQQDYQLQNLVLLRQLEKLTLVVTKGSLLQLKAKPVFPKKLKNLTLSGWRFAWEDMKAVAALPHLQVLKLRDHAFEGHTWNTIAMRVTKRVIKSDEESDKEYGNESDEEYNKESDEEYGDESDEEYGDESEECDGDESDKEYVDESGKEYGEESDVDESDKEYGDESDKVYGKESDKEYGEESDGKESDKEYGDESDTEYGEESDVDESDKEYGEEIDGDESDKEYGEESDGDESDEVDIFFNLEYLLIEECDIEMWVTKKRHFRALKRLVLKGCGKLNEIPNAIGYKEGLQIVEVDSANLSLLKCVREIQKERGSGLQVREL</sequence>
<evidence type="ECO:0000256" key="4">
    <source>
        <dbReference type="ARBA" id="ARBA00022490"/>
    </source>
</evidence>
<dbReference type="InterPro" id="IPR027417">
    <property type="entry name" value="P-loop_NTPase"/>
</dbReference>
<evidence type="ECO:0000256" key="9">
    <source>
        <dbReference type="ARBA" id="ARBA00022821"/>
    </source>
</evidence>
<evidence type="ECO:0000256" key="10">
    <source>
        <dbReference type="ARBA" id="ARBA00022840"/>
    </source>
</evidence>
<dbReference type="GO" id="GO:0009626">
    <property type="term" value="P:plant-type hypersensitive response"/>
    <property type="evidence" value="ECO:0007669"/>
    <property type="project" value="UniProtKB-KW"/>
</dbReference>
<comment type="similarity">
    <text evidence="3">Belongs to the disease resistance NB-LRR family.</text>
</comment>
<proteinExistence type="inferred from homology"/>
<feature type="compositionally biased region" description="Basic and acidic residues" evidence="11">
    <location>
        <begin position="834"/>
        <end position="866"/>
    </location>
</feature>
<evidence type="ECO:0000259" key="12">
    <source>
        <dbReference type="Pfam" id="PF00931"/>
    </source>
</evidence>
<dbReference type="InterPro" id="IPR044974">
    <property type="entry name" value="Disease_R_plants"/>
</dbReference>
<gene>
    <name evidence="15" type="ORF">AAHA92_12923</name>
</gene>
<keyword evidence="7" id="KW-0677">Repeat</keyword>
<dbReference type="InterPro" id="IPR032675">
    <property type="entry name" value="LRR_dom_sf"/>
</dbReference>
<evidence type="ECO:0000256" key="5">
    <source>
        <dbReference type="ARBA" id="ARBA00022614"/>
    </source>
</evidence>
<organism evidence="15 16">
    <name type="scientific">Salvia divinorum</name>
    <name type="common">Maria pastora</name>
    <name type="synonym">Diviner's sage</name>
    <dbReference type="NCBI Taxonomy" id="28513"/>
    <lineage>
        <taxon>Eukaryota</taxon>
        <taxon>Viridiplantae</taxon>
        <taxon>Streptophyta</taxon>
        <taxon>Embryophyta</taxon>
        <taxon>Tracheophyta</taxon>
        <taxon>Spermatophyta</taxon>
        <taxon>Magnoliopsida</taxon>
        <taxon>eudicotyledons</taxon>
        <taxon>Gunneridae</taxon>
        <taxon>Pentapetalae</taxon>
        <taxon>asterids</taxon>
        <taxon>lamiids</taxon>
        <taxon>Lamiales</taxon>
        <taxon>Lamiaceae</taxon>
        <taxon>Nepetoideae</taxon>
        <taxon>Mentheae</taxon>
        <taxon>Salviinae</taxon>
        <taxon>Salvia</taxon>
        <taxon>Salvia subgen. Calosphace</taxon>
    </lineage>
</organism>
<feature type="compositionally biased region" description="Acidic residues" evidence="11">
    <location>
        <begin position="867"/>
        <end position="908"/>
    </location>
</feature>
<feature type="region of interest" description="Disordered" evidence="11">
    <location>
        <begin position="123"/>
        <end position="147"/>
    </location>
</feature>
<dbReference type="InterPro" id="IPR036388">
    <property type="entry name" value="WH-like_DNA-bd_sf"/>
</dbReference>
<feature type="compositionally biased region" description="Acidic residues" evidence="11">
    <location>
        <begin position="787"/>
        <end position="812"/>
    </location>
</feature>
<dbReference type="GO" id="GO:0005524">
    <property type="term" value="F:ATP binding"/>
    <property type="evidence" value="ECO:0007669"/>
    <property type="project" value="UniProtKB-KW"/>
</dbReference>
<dbReference type="Gene3D" id="1.10.8.430">
    <property type="entry name" value="Helical domain of apoptotic protease-activating factors"/>
    <property type="match status" value="1"/>
</dbReference>
<evidence type="ECO:0000259" key="14">
    <source>
        <dbReference type="Pfam" id="PF23598"/>
    </source>
</evidence>
<evidence type="ECO:0000256" key="1">
    <source>
        <dbReference type="ARBA" id="ARBA00002074"/>
    </source>
</evidence>
<keyword evidence="4" id="KW-0963">Cytoplasm</keyword>
<evidence type="ECO:0000256" key="7">
    <source>
        <dbReference type="ARBA" id="ARBA00022737"/>
    </source>
</evidence>